<dbReference type="AlphaFoldDB" id="J6F321"/>
<dbReference type="InterPro" id="IPR036047">
    <property type="entry name" value="F-box-like_dom_sf"/>
</dbReference>
<organism evidence="1 2">
    <name type="scientific">Trichosporon asahii var. asahii (strain ATCC 90039 / CBS 2479 / JCM 2466 / KCTC 7840 / NBRC 103889/ NCYC 2677 / UAMH 7654)</name>
    <name type="common">Yeast</name>
    <dbReference type="NCBI Taxonomy" id="1186058"/>
    <lineage>
        <taxon>Eukaryota</taxon>
        <taxon>Fungi</taxon>
        <taxon>Dikarya</taxon>
        <taxon>Basidiomycota</taxon>
        <taxon>Agaricomycotina</taxon>
        <taxon>Tremellomycetes</taxon>
        <taxon>Trichosporonales</taxon>
        <taxon>Trichosporonaceae</taxon>
        <taxon>Trichosporon</taxon>
    </lineage>
</organism>
<accession>J6F321</accession>
<dbReference type="Proteomes" id="UP000002748">
    <property type="component" value="Unassembled WGS sequence"/>
</dbReference>
<name>J6F321_TRIAS</name>
<protein>
    <recommendedName>
        <fullName evidence="3">F-box domain-containing protein</fullName>
    </recommendedName>
</protein>
<dbReference type="SUPFAM" id="SSF81383">
    <property type="entry name" value="F-box domain"/>
    <property type="match status" value="1"/>
</dbReference>
<dbReference type="EMBL" id="ALBS01000057">
    <property type="protein sequence ID" value="EJT51389.1"/>
    <property type="molecule type" value="Genomic_DNA"/>
</dbReference>
<sequence length="205" mass="23152">MATIDHLGFPHIVDLIFAFAPPESLAALGTACRDWRRRACAELHHLRDFSTWRKQTSSGISTQTYSFQTLSDTWAQTSDPLFLKFSRILDLAAGVLGEKVDPDIMVHTMRLPRLRPPVLIAPKIPPLAGYGCSRLVFDNHFALSIARRIDKLVVNYRGSFPYLAAPGADCRLPGFEVGELVFIFHAWDEPGWQRKTAEEYRERPG</sequence>
<dbReference type="HOGENOM" id="CLU_1338367_0_0_1"/>
<comment type="caution">
    <text evidence="1">The sequence shown here is derived from an EMBL/GenBank/DDBJ whole genome shotgun (WGS) entry which is preliminary data.</text>
</comment>
<dbReference type="GeneID" id="25990873"/>
<dbReference type="RefSeq" id="XP_014183072.1">
    <property type="nucleotide sequence ID" value="XM_014327597.1"/>
</dbReference>
<gene>
    <name evidence="1" type="ORF">A1Q1_07361</name>
</gene>
<dbReference type="KEGG" id="tasa:A1Q1_07361"/>
<proteinExistence type="predicted"/>
<evidence type="ECO:0000313" key="2">
    <source>
        <dbReference type="Proteomes" id="UP000002748"/>
    </source>
</evidence>
<evidence type="ECO:0008006" key="3">
    <source>
        <dbReference type="Google" id="ProtNLM"/>
    </source>
</evidence>
<dbReference type="VEuPathDB" id="FungiDB:A1Q1_07361"/>
<reference evidence="1 2" key="1">
    <citation type="journal article" date="2012" name="Eukaryot. Cell">
        <title>Draft genome sequence of CBS 2479, the standard type strain of Trichosporon asahii.</title>
        <authorList>
            <person name="Yang R.Y."/>
            <person name="Li H.T."/>
            <person name="Zhu H."/>
            <person name="Zhou G.P."/>
            <person name="Wang M."/>
            <person name="Wang L."/>
        </authorList>
    </citation>
    <scope>NUCLEOTIDE SEQUENCE [LARGE SCALE GENOMIC DNA]</scope>
    <source>
        <strain evidence="2">ATCC 90039 / CBS 2479 / JCM 2466 / KCTC 7840 / NCYC 2677 / UAMH 7654</strain>
    </source>
</reference>
<evidence type="ECO:0000313" key="1">
    <source>
        <dbReference type="EMBL" id="EJT51389.1"/>
    </source>
</evidence>